<feature type="region of interest" description="Disordered" evidence="1">
    <location>
        <begin position="231"/>
        <end position="265"/>
    </location>
</feature>
<evidence type="ECO:0000313" key="3">
    <source>
        <dbReference type="EMBL" id="MBM7657413.1"/>
    </source>
</evidence>
<gene>
    <name evidence="3" type="ORF">JOC27_000856</name>
</gene>
<protein>
    <submittedName>
        <fullName evidence="3">Uncharacterized protein</fullName>
    </submittedName>
</protein>
<evidence type="ECO:0000313" key="4">
    <source>
        <dbReference type="Proteomes" id="UP000823201"/>
    </source>
</evidence>
<keyword evidence="2" id="KW-0812">Transmembrane</keyword>
<keyword evidence="4" id="KW-1185">Reference proteome</keyword>
<keyword evidence="2" id="KW-1133">Transmembrane helix</keyword>
<reference evidence="3 4" key="1">
    <citation type="submission" date="2021-01" db="EMBL/GenBank/DDBJ databases">
        <title>Genomic Encyclopedia of Type Strains, Phase IV (KMG-IV): sequencing the most valuable type-strain genomes for metagenomic binning, comparative biology and taxonomic classification.</title>
        <authorList>
            <person name="Goeker M."/>
        </authorList>
    </citation>
    <scope>NUCLEOTIDE SEQUENCE [LARGE SCALE GENOMIC DNA]</scope>
    <source>
        <strain evidence="3 4">DSM 100968</strain>
    </source>
</reference>
<proteinExistence type="predicted"/>
<organism evidence="3 4">
    <name type="scientific">Sporolactobacillus spathodeae</name>
    <dbReference type="NCBI Taxonomy" id="1465502"/>
    <lineage>
        <taxon>Bacteria</taxon>
        <taxon>Bacillati</taxon>
        <taxon>Bacillota</taxon>
        <taxon>Bacilli</taxon>
        <taxon>Bacillales</taxon>
        <taxon>Sporolactobacillaceae</taxon>
        <taxon>Sporolactobacillus</taxon>
    </lineage>
</organism>
<dbReference type="RefSeq" id="WP_205005750.1">
    <property type="nucleotide sequence ID" value="NZ_CBCRXA010000004.1"/>
</dbReference>
<name>A0ABS2Q6I4_9BACL</name>
<sequence>MTNKTLYVVLASLLIVLLGFGSFYLLKIRPMQQALALAQQNTTMYQQLTAANQKNYKKQKEKAKQNAAAKKNKINADKVNKRILPADPNLESFLVDFQSKAAKYGVTIDTVSRASASDNGNSAAVNAAASNSGSTASEVSTTSASNSADFSSAAVSSASSSTSTASSNTQNAGSSSAQNSVASAASALHADNLAITLNAPSQTNITLFVGYLESLKRLLVITNYTMQASEQAITTDTSSPVSSTRTSSSGESNSANSSSSDSSSAVPTIPIVQATMTLTLFSAK</sequence>
<comment type="caution">
    <text evidence="3">The sequence shown here is derived from an EMBL/GenBank/DDBJ whole genome shotgun (WGS) entry which is preliminary data.</text>
</comment>
<feature type="region of interest" description="Disordered" evidence="1">
    <location>
        <begin position="115"/>
        <end position="140"/>
    </location>
</feature>
<keyword evidence="2" id="KW-0472">Membrane</keyword>
<dbReference type="Proteomes" id="UP000823201">
    <property type="component" value="Unassembled WGS sequence"/>
</dbReference>
<accession>A0ABS2Q6I4</accession>
<dbReference type="EMBL" id="JAFBEV010000005">
    <property type="protein sequence ID" value="MBM7657413.1"/>
    <property type="molecule type" value="Genomic_DNA"/>
</dbReference>
<evidence type="ECO:0000256" key="2">
    <source>
        <dbReference type="SAM" id="Phobius"/>
    </source>
</evidence>
<feature type="transmembrane region" description="Helical" evidence="2">
    <location>
        <begin position="6"/>
        <end position="26"/>
    </location>
</feature>
<feature type="compositionally biased region" description="Low complexity" evidence="1">
    <location>
        <begin position="234"/>
        <end position="265"/>
    </location>
</feature>
<evidence type="ECO:0000256" key="1">
    <source>
        <dbReference type="SAM" id="MobiDB-lite"/>
    </source>
</evidence>